<dbReference type="EMBL" id="RBSQ01001478">
    <property type="protein sequence ID" value="RMS43781.1"/>
    <property type="molecule type" value="Genomic_DNA"/>
</dbReference>
<feature type="region of interest" description="Disordered" evidence="1">
    <location>
        <begin position="495"/>
        <end position="518"/>
    </location>
</feature>
<protein>
    <submittedName>
        <fullName evidence="2">Uncharacterized protein</fullName>
    </submittedName>
</protein>
<reference evidence="2 3" key="1">
    <citation type="submission" date="2018-08" db="EMBL/GenBank/DDBJ databases">
        <title>Recombination of ecologically and evolutionarily significant loci maintains genetic cohesion in the Pseudomonas syringae species complex.</title>
        <authorList>
            <person name="Dillon M."/>
            <person name="Thakur S."/>
            <person name="Almeida R.N.D."/>
            <person name="Weir B.S."/>
            <person name="Guttman D.S."/>
        </authorList>
    </citation>
    <scope>NUCLEOTIDE SEQUENCE [LARGE SCALE GENOMIC DNA]</scope>
    <source>
        <strain evidence="2 3">ICMP 7846</strain>
    </source>
</reference>
<organism evidence="2 3">
    <name type="scientific">Pseudomonas aeruginosa</name>
    <dbReference type="NCBI Taxonomy" id="287"/>
    <lineage>
        <taxon>Bacteria</taxon>
        <taxon>Pseudomonadati</taxon>
        <taxon>Pseudomonadota</taxon>
        <taxon>Gammaproteobacteria</taxon>
        <taxon>Pseudomonadales</taxon>
        <taxon>Pseudomonadaceae</taxon>
        <taxon>Pseudomonas</taxon>
    </lineage>
</organism>
<sequence length="735" mass="78911">MLRSLHALGDDFQMELLGHRDDRLGDFHVPLRGGDVHDERAIHLQRVQRQAPQVGERRIAGAEVVDRQADAQLAEAFEQRDGLVDVVHQRVLGHLQFEEARRQPGLLQRMTDFVDQAGPAEIAGAAVDRHPQPFVAGQVQAAQVAAGASQHPVVELVDHAVGFGQADESVRTEQALGRMAPAHQCLQLVYLAVGEGEDRLVVQLQLVVAQGLAQFLLHLQFLGRPHQQLPAEELRVVAPAGLGLVQGQAGVLQQLLALLAVVRVEADADAGGHHQGAPVQGDGFLHLLHQALREDVRLVVLGEVGEHAELVAGEARHHVAIAQHAADAFGDDLQQLVARVVAEGIVDPLEVIEVEEHHRQALASQATILQVLDEHFVECRAVLQAGQAVVASHLAQRGVGVVELVEQGVDPAVFAEPALPLFLRPCGPDAAGGDGAGEHSGEPAQAQRVGAGLQFQRRAGGYAEHQRGHPGEMHGGDGAGQQQAGDQFHVAVARAAPAAQVGDRGEGGEGGADGDQYRKGEQRWLVVLGGHRAHRRHPGVVHGSDAQADAAGGEQAGQQAEARAGGHVHRQVRGGDGDQQRQAGDHFRHHQRRGDHAAEQRTTAEARDAGEDEGRQGAEEHRGERRIEGDLQGASDRADQLGVVQQADVPLHRPAAPHRHQLGGVERIDHQDQHRQVDEEQADDQHDVGEIPALHTLPSSSLATLLDREPVERDTERDTLCWLIPCPPVLWPGSC</sequence>
<proteinExistence type="predicted"/>
<evidence type="ECO:0000256" key="1">
    <source>
        <dbReference type="SAM" id="MobiDB-lite"/>
    </source>
</evidence>
<evidence type="ECO:0000313" key="3">
    <source>
        <dbReference type="Proteomes" id="UP000270834"/>
    </source>
</evidence>
<feature type="compositionally biased region" description="Basic and acidic residues" evidence="1">
    <location>
        <begin position="594"/>
        <end position="629"/>
    </location>
</feature>
<feature type="region of interest" description="Disordered" evidence="1">
    <location>
        <begin position="535"/>
        <end position="636"/>
    </location>
</feature>
<accession>A0A3M5D209</accession>
<name>A0A3M5D209_PSEAI</name>
<comment type="caution">
    <text evidence="2">The sequence shown here is derived from an EMBL/GenBank/DDBJ whole genome shotgun (WGS) entry which is preliminary data.</text>
</comment>
<dbReference type="AlphaFoldDB" id="A0A3M5D209"/>
<feature type="compositionally biased region" description="Low complexity" evidence="1">
    <location>
        <begin position="545"/>
        <end position="565"/>
    </location>
</feature>
<gene>
    <name evidence="2" type="ORF">ALP65_04634</name>
</gene>
<dbReference type="Proteomes" id="UP000270834">
    <property type="component" value="Unassembled WGS sequence"/>
</dbReference>
<feature type="region of interest" description="Disordered" evidence="1">
    <location>
        <begin position="459"/>
        <end position="483"/>
    </location>
</feature>
<evidence type="ECO:0000313" key="2">
    <source>
        <dbReference type="EMBL" id="RMS43781.1"/>
    </source>
</evidence>
<feature type="compositionally biased region" description="Basic and acidic residues" evidence="1">
    <location>
        <begin position="573"/>
        <end position="586"/>
    </location>
</feature>
<feature type="compositionally biased region" description="Basic and acidic residues" evidence="1">
    <location>
        <begin position="464"/>
        <end position="475"/>
    </location>
</feature>